<evidence type="ECO:0000256" key="3">
    <source>
        <dbReference type="ARBA" id="ARBA00022679"/>
    </source>
</evidence>
<dbReference type="Pfam" id="PF00069">
    <property type="entry name" value="Pkinase"/>
    <property type="match status" value="1"/>
</dbReference>
<keyword evidence="10" id="KW-0812">Transmembrane</keyword>
<gene>
    <name evidence="12" type="ORF">DFQ01_12383</name>
</gene>
<keyword evidence="10" id="KW-0472">Membrane</keyword>
<dbReference type="PROSITE" id="PS50011">
    <property type="entry name" value="PROTEIN_KINASE_DOM"/>
    <property type="match status" value="1"/>
</dbReference>
<evidence type="ECO:0000259" key="11">
    <source>
        <dbReference type="PROSITE" id="PS50011"/>
    </source>
</evidence>
<feature type="binding site" evidence="9">
    <location>
        <position position="51"/>
    </location>
    <ligand>
        <name>ATP</name>
        <dbReference type="ChEBI" id="CHEBI:30616"/>
    </ligand>
</feature>
<proteinExistence type="predicted"/>
<comment type="catalytic activity">
    <reaction evidence="7">
        <text>L-threonyl-[protein] + ATP = O-phospho-L-threonyl-[protein] + ADP + H(+)</text>
        <dbReference type="Rhea" id="RHEA:46608"/>
        <dbReference type="Rhea" id="RHEA-COMP:11060"/>
        <dbReference type="Rhea" id="RHEA-COMP:11605"/>
        <dbReference type="ChEBI" id="CHEBI:15378"/>
        <dbReference type="ChEBI" id="CHEBI:30013"/>
        <dbReference type="ChEBI" id="CHEBI:30616"/>
        <dbReference type="ChEBI" id="CHEBI:61977"/>
        <dbReference type="ChEBI" id="CHEBI:456216"/>
        <dbReference type="EC" id="2.7.11.1"/>
    </reaction>
</comment>
<dbReference type="AlphaFoldDB" id="A0A2V2YQS0"/>
<dbReference type="EC" id="2.7.11.1" evidence="1"/>
<keyword evidence="3" id="KW-0808">Transferase</keyword>
<evidence type="ECO:0000313" key="13">
    <source>
        <dbReference type="Proteomes" id="UP000246635"/>
    </source>
</evidence>
<dbReference type="InterPro" id="IPR050236">
    <property type="entry name" value="Ser_Thr_kinase_AGC"/>
</dbReference>
<dbReference type="OrthoDB" id="583109at2"/>
<keyword evidence="10" id="KW-1133">Transmembrane helix</keyword>
<feature type="domain" description="Protein kinase" evidence="11">
    <location>
        <begin position="24"/>
        <end position="310"/>
    </location>
</feature>
<evidence type="ECO:0000256" key="8">
    <source>
        <dbReference type="ARBA" id="ARBA00048679"/>
    </source>
</evidence>
<dbReference type="PROSITE" id="PS00107">
    <property type="entry name" value="PROTEIN_KINASE_ATP"/>
    <property type="match status" value="1"/>
</dbReference>
<dbReference type="GO" id="GO:0004674">
    <property type="term" value="F:protein serine/threonine kinase activity"/>
    <property type="evidence" value="ECO:0007669"/>
    <property type="project" value="UniProtKB-KW"/>
</dbReference>
<dbReference type="Gene3D" id="3.30.200.20">
    <property type="entry name" value="Phosphorylase Kinase, domain 1"/>
    <property type="match status" value="1"/>
</dbReference>
<dbReference type="InterPro" id="IPR000719">
    <property type="entry name" value="Prot_kinase_dom"/>
</dbReference>
<keyword evidence="13" id="KW-1185">Reference proteome</keyword>
<comment type="catalytic activity">
    <reaction evidence="8">
        <text>L-seryl-[protein] + ATP = O-phospho-L-seryl-[protein] + ADP + H(+)</text>
        <dbReference type="Rhea" id="RHEA:17989"/>
        <dbReference type="Rhea" id="RHEA-COMP:9863"/>
        <dbReference type="Rhea" id="RHEA-COMP:11604"/>
        <dbReference type="ChEBI" id="CHEBI:15378"/>
        <dbReference type="ChEBI" id="CHEBI:29999"/>
        <dbReference type="ChEBI" id="CHEBI:30616"/>
        <dbReference type="ChEBI" id="CHEBI:83421"/>
        <dbReference type="ChEBI" id="CHEBI:456216"/>
        <dbReference type="EC" id="2.7.11.1"/>
    </reaction>
</comment>
<reference evidence="12 13" key="1">
    <citation type="submission" date="2018-05" db="EMBL/GenBank/DDBJ databases">
        <title>Genomic Encyclopedia of Type Strains, Phase III (KMG-III): the genomes of soil and plant-associated and newly described type strains.</title>
        <authorList>
            <person name="Whitman W."/>
        </authorList>
    </citation>
    <scope>NUCLEOTIDE SEQUENCE [LARGE SCALE GENOMIC DNA]</scope>
    <source>
        <strain evidence="12 13">CECT 5696</strain>
    </source>
</reference>
<feature type="transmembrane region" description="Helical" evidence="10">
    <location>
        <begin position="287"/>
        <end position="308"/>
    </location>
</feature>
<evidence type="ECO:0000313" key="12">
    <source>
        <dbReference type="EMBL" id="PWV96005.1"/>
    </source>
</evidence>
<accession>A0A2V2YQS0</accession>
<dbReference type="InterPro" id="IPR011009">
    <property type="entry name" value="Kinase-like_dom_sf"/>
</dbReference>
<dbReference type="SUPFAM" id="SSF56112">
    <property type="entry name" value="Protein kinase-like (PK-like)"/>
    <property type="match status" value="1"/>
</dbReference>
<organism evidence="12 13">
    <name type="scientific">Paenibacillus cellulosilyticus</name>
    <dbReference type="NCBI Taxonomy" id="375489"/>
    <lineage>
        <taxon>Bacteria</taxon>
        <taxon>Bacillati</taxon>
        <taxon>Bacillota</taxon>
        <taxon>Bacilli</taxon>
        <taxon>Bacillales</taxon>
        <taxon>Paenibacillaceae</taxon>
        <taxon>Paenibacillus</taxon>
    </lineage>
</organism>
<keyword evidence="5 12" id="KW-0418">Kinase</keyword>
<evidence type="ECO:0000256" key="5">
    <source>
        <dbReference type="ARBA" id="ARBA00022777"/>
    </source>
</evidence>
<evidence type="ECO:0000256" key="10">
    <source>
        <dbReference type="SAM" id="Phobius"/>
    </source>
</evidence>
<evidence type="ECO:0000256" key="1">
    <source>
        <dbReference type="ARBA" id="ARBA00012513"/>
    </source>
</evidence>
<keyword evidence="4 9" id="KW-0547">Nucleotide-binding</keyword>
<name>A0A2V2YQS0_9BACL</name>
<sequence>MTTSFKFSLNRGSVATGKWKGKQYRVERLLGEGANGKVFLVERHKAWYALKVGADAVDLQSEINVLQSLDLQKRSKRPETEPFLVDVDDLVMPDGREYPFYVMRYVRGVTLAEFLAKEGSEWFPLVGYNLLRMLSDLHDAGWAFGDLKVENILVAEYGRVELVDYGGLTGFGKSVRQFTEIYDRGYWNAGSRTADAGYDLFSFALLCIQLHDSKHLQLLTRQLLPQNRSPEELLKLIQQQPTLRPFTGWLNQAMTGGFANAREAAASWQRLVSRSDTLKSGQAVPAWLKWMFMLSAGAAASAVLYLWIEW</sequence>
<evidence type="ECO:0000256" key="4">
    <source>
        <dbReference type="ARBA" id="ARBA00022741"/>
    </source>
</evidence>
<keyword evidence="6 9" id="KW-0067">ATP-binding</keyword>
<dbReference type="RefSeq" id="WP_110046156.1">
    <property type="nucleotide sequence ID" value="NZ_CP054613.1"/>
</dbReference>
<comment type="caution">
    <text evidence="12">The sequence shown here is derived from an EMBL/GenBank/DDBJ whole genome shotgun (WGS) entry which is preliminary data.</text>
</comment>
<keyword evidence="2" id="KW-0723">Serine/threonine-protein kinase</keyword>
<evidence type="ECO:0000256" key="7">
    <source>
        <dbReference type="ARBA" id="ARBA00047899"/>
    </source>
</evidence>
<dbReference type="GO" id="GO:0005524">
    <property type="term" value="F:ATP binding"/>
    <property type="evidence" value="ECO:0007669"/>
    <property type="project" value="UniProtKB-UniRule"/>
</dbReference>
<dbReference type="InterPro" id="IPR017441">
    <property type="entry name" value="Protein_kinase_ATP_BS"/>
</dbReference>
<protein>
    <recommendedName>
        <fullName evidence="1">non-specific serine/threonine protein kinase</fullName>
        <ecNumber evidence="1">2.7.11.1</ecNumber>
    </recommendedName>
</protein>
<evidence type="ECO:0000256" key="6">
    <source>
        <dbReference type="ARBA" id="ARBA00022840"/>
    </source>
</evidence>
<evidence type="ECO:0000256" key="9">
    <source>
        <dbReference type="PROSITE-ProRule" id="PRU10141"/>
    </source>
</evidence>
<dbReference type="Proteomes" id="UP000246635">
    <property type="component" value="Unassembled WGS sequence"/>
</dbReference>
<dbReference type="EMBL" id="QGTQ01000023">
    <property type="protein sequence ID" value="PWV96005.1"/>
    <property type="molecule type" value="Genomic_DNA"/>
</dbReference>
<evidence type="ECO:0000256" key="2">
    <source>
        <dbReference type="ARBA" id="ARBA00022527"/>
    </source>
</evidence>
<dbReference type="Gene3D" id="1.10.510.10">
    <property type="entry name" value="Transferase(Phosphotransferase) domain 1"/>
    <property type="match status" value="1"/>
</dbReference>
<dbReference type="SMART" id="SM00220">
    <property type="entry name" value="S_TKc"/>
    <property type="match status" value="1"/>
</dbReference>
<dbReference type="PANTHER" id="PTHR24356">
    <property type="entry name" value="SERINE/THREONINE-PROTEIN KINASE"/>
    <property type="match status" value="1"/>
</dbReference>